<dbReference type="InterPro" id="IPR036640">
    <property type="entry name" value="ABC1_TM_sf"/>
</dbReference>
<feature type="transmembrane region" description="Helical" evidence="9">
    <location>
        <begin position="281"/>
        <end position="303"/>
    </location>
</feature>
<evidence type="ECO:0000313" key="12">
    <source>
        <dbReference type="EMBL" id="UFZ04103.1"/>
    </source>
</evidence>
<name>A0ABY3RAL9_9BRAD</name>
<dbReference type="InterPro" id="IPR011527">
    <property type="entry name" value="ABC1_TM_dom"/>
</dbReference>
<organism evidence="12 13">
    <name type="scientific">Bradyrhizobium ontarionense</name>
    <dbReference type="NCBI Taxonomy" id="2898149"/>
    <lineage>
        <taxon>Bacteria</taxon>
        <taxon>Pseudomonadati</taxon>
        <taxon>Pseudomonadota</taxon>
        <taxon>Alphaproteobacteria</taxon>
        <taxon>Hyphomicrobiales</taxon>
        <taxon>Nitrobacteraceae</taxon>
        <taxon>Bradyrhizobium</taxon>
    </lineage>
</organism>
<feature type="domain" description="ABC transporter" evidence="10">
    <location>
        <begin position="341"/>
        <end position="560"/>
    </location>
</feature>
<evidence type="ECO:0000256" key="7">
    <source>
        <dbReference type="ARBA" id="ARBA00023136"/>
    </source>
</evidence>
<dbReference type="Pfam" id="PF00005">
    <property type="entry name" value="ABC_tran"/>
    <property type="match status" value="1"/>
</dbReference>
<sequence>MSTHPALNPYGPLLRLLRQEGRIDLRRMLVMLAASGLANTGVFVSINEAFGHVSSGTLHWREGALFAILVLLYLMAQRYVLQTGAREVEQLIFRVRMGLLERLQRCELLEVERLGQARIHAAIGADTRTLSQFSIALVLAAQSMLLVIFTAGYVYYLAPVAFFLSGLFIAGSAAIYIQKSRAVNEALARASMRESELHNTVGEVLGGFKELKLSSVKARRVLADASELTASTADLRTEAQGALAGSLVFSQTAFFLLFGVAVFLVPAFGSTSSTAIVKSTTALLFMFGPLSTMIGAIPQLAVVSAAAESILGLYDELDACLAAAPTPADRPLPIAPSFATIELEDVTFHYRDRDSVAFSTGPVRMRITRGETIMITGGNGSGKSTLMRLLCALYPADAGHILVDGRTVGVDERQAYRDRFAAVFSDFHLFRRAVFEAMSDPQEVARLLVALEVDEKTGIRDGLFATVDLSTGQRKRLALITALLEHREVLLLDEWAADQDPHFRRKFYLEILPHLKARGLTIIAVTHDERYFPVADRRYHMEDGHIVEITHPVEGTADEQ</sequence>
<dbReference type="PROSITE" id="PS50929">
    <property type="entry name" value="ABC_TM1F"/>
    <property type="match status" value="1"/>
</dbReference>
<keyword evidence="6 9" id="KW-1133">Transmembrane helix</keyword>
<protein>
    <submittedName>
        <fullName evidence="12">Cyclic peptide export ABC transporter</fullName>
    </submittedName>
</protein>
<comment type="subcellular location">
    <subcellularLocation>
        <location evidence="1">Cell membrane</location>
        <topology evidence="1">Multi-pass membrane protein</topology>
    </subcellularLocation>
</comment>
<dbReference type="InterPro" id="IPR015856">
    <property type="entry name" value="ABC_transpr_CbiO/EcfA_su"/>
</dbReference>
<keyword evidence="2" id="KW-0813">Transport</keyword>
<dbReference type="PANTHER" id="PTHR24221">
    <property type="entry name" value="ATP-BINDING CASSETTE SUB-FAMILY B"/>
    <property type="match status" value="1"/>
</dbReference>
<dbReference type="EMBL" id="CP088156">
    <property type="protein sequence ID" value="UFZ04103.1"/>
    <property type="molecule type" value="Genomic_DNA"/>
</dbReference>
<dbReference type="InterPro" id="IPR039421">
    <property type="entry name" value="Type_1_exporter"/>
</dbReference>
<feature type="transmembrane region" description="Helical" evidence="9">
    <location>
        <begin position="28"/>
        <end position="46"/>
    </location>
</feature>
<evidence type="ECO:0000256" key="8">
    <source>
        <dbReference type="ARBA" id="ARBA00024722"/>
    </source>
</evidence>
<dbReference type="InterPro" id="IPR027417">
    <property type="entry name" value="P-loop_NTPase"/>
</dbReference>
<evidence type="ECO:0000313" key="13">
    <source>
        <dbReference type="Proteomes" id="UP001431010"/>
    </source>
</evidence>
<evidence type="ECO:0000256" key="4">
    <source>
        <dbReference type="ARBA" id="ARBA00022741"/>
    </source>
</evidence>
<gene>
    <name evidence="12" type="ORF">LQG66_33750</name>
</gene>
<feature type="transmembrane region" description="Helical" evidence="9">
    <location>
        <begin position="160"/>
        <end position="177"/>
    </location>
</feature>
<keyword evidence="3 9" id="KW-0812">Transmembrane</keyword>
<reference evidence="12" key="1">
    <citation type="journal article" date="2024" name="Antonie Van Leeuwenhoek">
        <title>Bradyrhizobium ontarionense sp. nov., a novel bacterial symbiont isolated from Aeschynomene indica (Indian jointvetch), harbours photosynthesis, nitrogen fixation and nitrous oxide (N2O) reductase genes.</title>
        <authorList>
            <person name="Bromfield E.S.P."/>
            <person name="Cloutier S."/>
        </authorList>
    </citation>
    <scope>NUCLEOTIDE SEQUENCE</scope>
    <source>
        <strain evidence="12">A19</strain>
    </source>
</reference>
<dbReference type="InterPro" id="IPR003593">
    <property type="entry name" value="AAA+_ATPase"/>
</dbReference>
<feature type="transmembrane region" description="Helical" evidence="9">
    <location>
        <begin position="133"/>
        <end position="154"/>
    </location>
</feature>
<evidence type="ECO:0000259" key="10">
    <source>
        <dbReference type="PROSITE" id="PS50893"/>
    </source>
</evidence>
<accession>A0ABY3RAL9</accession>
<dbReference type="InterPro" id="IPR003439">
    <property type="entry name" value="ABC_transporter-like_ATP-bd"/>
</dbReference>
<evidence type="ECO:0000256" key="9">
    <source>
        <dbReference type="SAM" id="Phobius"/>
    </source>
</evidence>
<evidence type="ECO:0000256" key="3">
    <source>
        <dbReference type="ARBA" id="ARBA00022692"/>
    </source>
</evidence>
<dbReference type="NCBIfam" id="TIGR01194">
    <property type="entry name" value="cyc_pep_trnsptr"/>
    <property type="match status" value="1"/>
</dbReference>
<comment type="function">
    <text evidence="8">Involved in beta-(1--&gt;2)glucan export. Transmembrane domains (TMD) form a pore in the inner membrane and the ATP-binding domain (NBD) is responsible for energy generation.</text>
</comment>
<dbReference type="PANTHER" id="PTHR24221:SF654">
    <property type="entry name" value="ATP-BINDING CASSETTE SUB-FAMILY B MEMBER 6"/>
    <property type="match status" value="1"/>
</dbReference>
<evidence type="ECO:0000259" key="11">
    <source>
        <dbReference type="PROSITE" id="PS50929"/>
    </source>
</evidence>
<feature type="domain" description="ABC transmembrane type-1" evidence="11">
    <location>
        <begin position="28"/>
        <end position="301"/>
    </location>
</feature>
<evidence type="ECO:0000256" key="6">
    <source>
        <dbReference type="ARBA" id="ARBA00022989"/>
    </source>
</evidence>
<dbReference type="Proteomes" id="UP001431010">
    <property type="component" value="Chromosome"/>
</dbReference>
<evidence type="ECO:0000256" key="1">
    <source>
        <dbReference type="ARBA" id="ARBA00004651"/>
    </source>
</evidence>
<keyword evidence="5" id="KW-0067">ATP-binding</keyword>
<keyword evidence="13" id="KW-1185">Reference proteome</keyword>
<proteinExistence type="predicted"/>
<keyword evidence="7 9" id="KW-0472">Membrane</keyword>
<dbReference type="CDD" id="cd03225">
    <property type="entry name" value="ABC_cobalt_CbiO_domain1"/>
    <property type="match status" value="1"/>
</dbReference>
<dbReference type="InterPro" id="IPR005898">
    <property type="entry name" value="Cyc_pep_transpt_SyrD/YojI"/>
</dbReference>
<dbReference type="SUPFAM" id="SSF52540">
    <property type="entry name" value="P-loop containing nucleoside triphosphate hydrolases"/>
    <property type="match status" value="1"/>
</dbReference>
<feature type="transmembrane region" description="Helical" evidence="9">
    <location>
        <begin position="58"/>
        <end position="76"/>
    </location>
</feature>
<evidence type="ECO:0000256" key="5">
    <source>
        <dbReference type="ARBA" id="ARBA00022840"/>
    </source>
</evidence>
<dbReference type="Gene3D" id="3.40.50.300">
    <property type="entry name" value="P-loop containing nucleotide triphosphate hydrolases"/>
    <property type="match status" value="1"/>
</dbReference>
<dbReference type="RefSeq" id="WP_231320115.1">
    <property type="nucleotide sequence ID" value="NZ_CP088156.1"/>
</dbReference>
<dbReference type="PROSITE" id="PS50893">
    <property type="entry name" value="ABC_TRANSPORTER_2"/>
    <property type="match status" value="1"/>
</dbReference>
<keyword evidence="4" id="KW-0547">Nucleotide-binding</keyword>
<evidence type="ECO:0000256" key="2">
    <source>
        <dbReference type="ARBA" id="ARBA00022448"/>
    </source>
</evidence>
<dbReference type="SUPFAM" id="SSF90123">
    <property type="entry name" value="ABC transporter transmembrane region"/>
    <property type="match status" value="1"/>
</dbReference>
<dbReference type="Gene3D" id="1.20.1560.10">
    <property type="entry name" value="ABC transporter type 1, transmembrane domain"/>
    <property type="match status" value="1"/>
</dbReference>
<feature type="transmembrane region" description="Helical" evidence="9">
    <location>
        <begin position="246"/>
        <end position="269"/>
    </location>
</feature>
<dbReference type="SMART" id="SM00382">
    <property type="entry name" value="AAA"/>
    <property type="match status" value="1"/>
</dbReference>